<dbReference type="InterPro" id="IPR011335">
    <property type="entry name" value="Restrct_endonuc-II-like"/>
</dbReference>
<keyword evidence="4" id="KW-1185">Reference proteome</keyword>
<dbReference type="Proteomes" id="UP000641646">
    <property type="component" value="Unassembled WGS sequence"/>
</dbReference>
<evidence type="ECO:0000259" key="2">
    <source>
        <dbReference type="Pfam" id="PF05685"/>
    </source>
</evidence>
<keyword evidence="1" id="KW-0472">Membrane</keyword>
<comment type="caution">
    <text evidence="3">The sequence shown here is derived from an EMBL/GenBank/DDBJ whole genome shotgun (WGS) entry which is preliminary data.</text>
</comment>
<dbReference type="InterPro" id="IPR012296">
    <property type="entry name" value="Nuclease_put_TT1808"/>
</dbReference>
<dbReference type="CDD" id="cd06260">
    <property type="entry name" value="DUF820-like"/>
    <property type="match status" value="1"/>
</dbReference>
<dbReference type="InterPro" id="IPR008538">
    <property type="entry name" value="Uma2"/>
</dbReference>
<keyword evidence="3" id="KW-0255">Endonuclease</keyword>
<protein>
    <submittedName>
        <fullName evidence="3">Uma2 family endonuclease</fullName>
    </submittedName>
</protein>
<accession>A0A926VHZ2</accession>
<organism evidence="3 4">
    <name type="scientific">Aerosakkonema funiforme FACHB-1375</name>
    <dbReference type="NCBI Taxonomy" id="2949571"/>
    <lineage>
        <taxon>Bacteria</taxon>
        <taxon>Bacillati</taxon>
        <taxon>Cyanobacteriota</taxon>
        <taxon>Cyanophyceae</taxon>
        <taxon>Oscillatoriophycideae</taxon>
        <taxon>Aerosakkonematales</taxon>
        <taxon>Aerosakkonemataceae</taxon>
        <taxon>Aerosakkonema</taxon>
    </lineage>
</organism>
<reference evidence="3" key="1">
    <citation type="journal article" date="2015" name="ISME J.">
        <title>Draft Genome Sequence of Streptomyces incarnatus NRRL8089, which Produces the Nucleoside Antibiotic Sinefungin.</title>
        <authorList>
            <person name="Oshima K."/>
            <person name="Hattori M."/>
            <person name="Shimizu H."/>
            <person name="Fukuda K."/>
            <person name="Nemoto M."/>
            <person name="Inagaki K."/>
            <person name="Tamura T."/>
        </authorList>
    </citation>
    <scope>NUCLEOTIDE SEQUENCE</scope>
    <source>
        <strain evidence="3">FACHB-1375</strain>
    </source>
</reference>
<evidence type="ECO:0000313" key="3">
    <source>
        <dbReference type="EMBL" id="MBD2184210.1"/>
    </source>
</evidence>
<keyword evidence="3" id="KW-0378">Hydrolase</keyword>
<keyword evidence="1" id="KW-1133">Transmembrane helix</keyword>
<name>A0A926VHZ2_9CYAN</name>
<evidence type="ECO:0000313" key="4">
    <source>
        <dbReference type="Proteomes" id="UP000641646"/>
    </source>
</evidence>
<dbReference type="EMBL" id="JACJPW010000075">
    <property type="protein sequence ID" value="MBD2184210.1"/>
    <property type="molecule type" value="Genomic_DNA"/>
</dbReference>
<dbReference type="Gene3D" id="3.90.1570.10">
    <property type="entry name" value="tt1808, chain A"/>
    <property type="match status" value="1"/>
</dbReference>
<proteinExistence type="predicted"/>
<dbReference type="SUPFAM" id="SSF52980">
    <property type="entry name" value="Restriction endonuclease-like"/>
    <property type="match status" value="1"/>
</dbReference>
<dbReference type="Pfam" id="PF05685">
    <property type="entry name" value="Uma2"/>
    <property type="match status" value="1"/>
</dbReference>
<dbReference type="GO" id="GO:0004519">
    <property type="term" value="F:endonuclease activity"/>
    <property type="evidence" value="ECO:0007669"/>
    <property type="project" value="UniProtKB-KW"/>
</dbReference>
<dbReference type="PANTHER" id="PTHR35400:SF1">
    <property type="entry name" value="SLR1083 PROTEIN"/>
    <property type="match status" value="1"/>
</dbReference>
<dbReference type="PANTHER" id="PTHR35400">
    <property type="entry name" value="SLR1083 PROTEIN"/>
    <property type="match status" value="1"/>
</dbReference>
<reference evidence="3" key="2">
    <citation type="submission" date="2020-08" db="EMBL/GenBank/DDBJ databases">
        <authorList>
            <person name="Chen M."/>
            <person name="Teng W."/>
            <person name="Zhao L."/>
            <person name="Hu C."/>
            <person name="Zhou Y."/>
            <person name="Han B."/>
            <person name="Song L."/>
            <person name="Shu W."/>
        </authorList>
    </citation>
    <scope>NUCLEOTIDE SEQUENCE</scope>
    <source>
        <strain evidence="3">FACHB-1375</strain>
    </source>
</reference>
<dbReference type="AlphaFoldDB" id="A0A926VHZ2"/>
<evidence type="ECO:0000256" key="1">
    <source>
        <dbReference type="SAM" id="Phobius"/>
    </source>
</evidence>
<feature type="transmembrane region" description="Helical" evidence="1">
    <location>
        <begin position="58"/>
        <end position="79"/>
    </location>
</feature>
<keyword evidence="1" id="KW-0812">Transmembrane</keyword>
<sequence>MTTLQTKLATDTWVVATWDEFIQISEDPAYQKAKCYYHNGQMRIETAPISPDRASNHALILFAIILCCTIKGIPANGLVRCSYRKPGVREAQPDISYYIGERSQLAPTGSAVVNLDNVSPPDLAIEIADTSLADDLGSKRLLYEELEVAEYWVADVQNAQIIAFAIIANNGSRRITQSEILPGLPISLLEEALRRSRNDNLSQVGTWLLAQFQQL</sequence>
<feature type="domain" description="Putative restriction endonuclease" evidence="2">
    <location>
        <begin position="18"/>
        <end position="192"/>
    </location>
</feature>
<keyword evidence="3" id="KW-0540">Nuclease</keyword>
<gene>
    <name evidence="3" type="ORF">H6G03_24585</name>
</gene>